<evidence type="ECO:0000256" key="2">
    <source>
        <dbReference type="ARBA" id="ARBA00004648"/>
    </source>
</evidence>
<dbReference type="OrthoDB" id="420380at2759"/>
<feature type="domain" description="Fe2OG dioxygenase" evidence="9">
    <location>
        <begin position="57"/>
        <end position="199"/>
    </location>
</feature>
<evidence type="ECO:0000256" key="3">
    <source>
        <dbReference type="ARBA" id="ARBA00022723"/>
    </source>
</evidence>
<keyword evidence="7" id="KW-0408">Iron</keyword>
<proteinExistence type="predicted"/>
<keyword evidence="3" id="KW-0479">Metal-binding</keyword>
<dbReference type="GO" id="GO:0005506">
    <property type="term" value="F:iron ion binding"/>
    <property type="evidence" value="ECO:0007669"/>
    <property type="project" value="InterPro"/>
</dbReference>
<comment type="cofactor">
    <cofactor evidence="1">
        <name>L-ascorbate</name>
        <dbReference type="ChEBI" id="CHEBI:38290"/>
    </cofactor>
</comment>
<dbReference type="GeneID" id="130494936"/>
<reference evidence="10" key="1">
    <citation type="journal article" date="2019" name="Database">
        <title>The radish genome database (RadishGD): an integrated information resource for radish genomics.</title>
        <authorList>
            <person name="Yu H.J."/>
            <person name="Baek S."/>
            <person name="Lee Y.J."/>
            <person name="Cho A."/>
            <person name="Mun J.H."/>
        </authorList>
    </citation>
    <scope>NUCLEOTIDE SEQUENCE [LARGE SCALE GENOMIC DNA]</scope>
    <source>
        <strain evidence="10">cv. WK10039</strain>
    </source>
</reference>
<evidence type="ECO:0000256" key="4">
    <source>
        <dbReference type="ARBA" id="ARBA00022964"/>
    </source>
</evidence>
<keyword evidence="5" id="KW-0812">Transmembrane</keyword>
<evidence type="ECO:0000256" key="5">
    <source>
        <dbReference type="ARBA" id="ARBA00022968"/>
    </source>
</evidence>
<dbReference type="PANTHER" id="PTHR10869:SF193">
    <property type="entry name" value="PROLYL 4-HYDROXYLASE 5"/>
    <property type="match status" value="1"/>
</dbReference>
<dbReference type="GO" id="GO:0005789">
    <property type="term" value="C:endoplasmic reticulum membrane"/>
    <property type="evidence" value="ECO:0007669"/>
    <property type="project" value="UniProtKB-SubCell"/>
</dbReference>
<sequence>MTSLHYAASIPSLRLLSKCKSIDSLRKAHTILTRNGLMSDISRATKLLLSPEQNRESFEVVKFQVLHYQVGQKYEPHYDYFLDEFNTKNGGQRIVTVLMYLSDVDDGGETVFPAAKGNISAVQWWNELSKCGKEGLYVLPKKRDALLFWNMRHDASLDPSNLNAEEIQPPQKKTRFFFHLKWMSSGERKQLVITKWFHVHEFKV</sequence>
<dbReference type="RefSeq" id="XP_056841764.1">
    <property type="nucleotide sequence ID" value="XM_056985784.1"/>
</dbReference>
<dbReference type="InterPro" id="IPR006620">
    <property type="entry name" value="Pro_4_hyd_alph"/>
</dbReference>
<keyword evidence="6" id="KW-0560">Oxidoreductase</keyword>
<keyword evidence="4" id="KW-0223">Dioxygenase</keyword>
<evidence type="ECO:0000313" key="11">
    <source>
        <dbReference type="RefSeq" id="XP_056841764.1"/>
    </source>
</evidence>
<keyword evidence="5" id="KW-0735">Signal-anchor</keyword>
<dbReference type="InterPro" id="IPR045054">
    <property type="entry name" value="P4HA-like"/>
</dbReference>
<evidence type="ECO:0000256" key="6">
    <source>
        <dbReference type="ARBA" id="ARBA00023002"/>
    </source>
</evidence>
<dbReference type="SMART" id="SM00702">
    <property type="entry name" value="P4Hc"/>
    <property type="match status" value="1"/>
</dbReference>
<protein>
    <submittedName>
        <fullName evidence="11">Prolyl 4-hydroxylase 5-like</fullName>
    </submittedName>
</protein>
<dbReference type="GO" id="GO:0004656">
    <property type="term" value="F:procollagen-proline 4-dioxygenase activity"/>
    <property type="evidence" value="ECO:0007669"/>
    <property type="project" value="UniProtKB-EC"/>
</dbReference>
<dbReference type="Pfam" id="PF13640">
    <property type="entry name" value="2OG-FeII_Oxy_3"/>
    <property type="match status" value="1"/>
</dbReference>
<dbReference type="GO" id="GO:0031418">
    <property type="term" value="F:L-ascorbic acid binding"/>
    <property type="evidence" value="ECO:0007669"/>
    <property type="project" value="InterPro"/>
</dbReference>
<reference evidence="11" key="2">
    <citation type="submission" date="2025-08" db="UniProtKB">
        <authorList>
            <consortium name="RefSeq"/>
        </authorList>
    </citation>
    <scope>IDENTIFICATION</scope>
    <source>
        <tissue evidence="11">Leaf</tissue>
    </source>
</reference>
<evidence type="ECO:0000256" key="1">
    <source>
        <dbReference type="ARBA" id="ARBA00001961"/>
    </source>
</evidence>
<comment type="catalytic activity">
    <reaction evidence="8">
        <text>L-prolyl-[collagen] + 2-oxoglutarate + O2 = trans-4-hydroxy-L-prolyl-[collagen] + succinate + CO2</text>
        <dbReference type="Rhea" id="RHEA:18945"/>
        <dbReference type="Rhea" id="RHEA-COMP:11676"/>
        <dbReference type="Rhea" id="RHEA-COMP:11680"/>
        <dbReference type="ChEBI" id="CHEBI:15379"/>
        <dbReference type="ChEBI" id="CHEBI:16526"/>
        <dbReference type="ChEBI" id="CHEBI:16810"/>
        <dbReference type="ChEBI" id="CHEBI:30031"/>
        <dbReference type="ChEBI" id="CHEBI:50342"/>
        <dbReference type="ChEBI" id="CHEBI:61965"/>
        <dbReference type="EC" id="1.14.11.2"/>
    </reaction>
</comment>
<dbReference type="AlphaFoldDB" id="A0A9W3BRA8"/>
<comment type="subcellular location">
    <subcellularLocation>
        <location evidence="2">Endoplasmic reticulum membrane</location>
        <topology evidence="2">Single-pass type II membrane protein</topology>
    </subcellularLocation>
</comment>
<keyword evidence="10" id="KW-1185">Reference proteome</keyword>
<evidence type="ECO:0000313" key="10">
    <source>
        <dbReference type="Proteomes" id="UP000504610"/>
    </source>
</evidence>
<evidence type="ECO:0000256" key="7">
    <source>
        <dbReference type="ARBA" id="ARBA00023004"/>
    </source>
</evidence>
<dbReference type="PROSITE" id="PS51471">
    <property type="entry name" value="FE2OG_OXY"/>
    <property type="match status" value="1"/>
</dbReference>
<dbReference type="Proteomes" id="UP000504610">
    <property type="component" value="Chromosome 5"/>
</dbReference>
<dbReference type="PANTHER" id="PTHR10869">
    <property type="entry name" value="PROLYL 4-HYDROXYLASE ALPHA SUBUNIT"/>
    <property type="match status" value="1"/>
</dbReference>
<organism evidence="10 11">
    <name type="scientific">Raphanus sativus</name>
    <name type="common">Radish</name>
    <name type="synonym">Raphanus raphanistrum var. sativus</name>
    <dbReference type="NCBI Taxonomy" id="3726"/>
    <lineage>
        <taxon>Eukaryota</taxon>
        <taxon>Viridiplantae</taxon>
        <taxon>Streptophyta</taxon>
        <taxon>Embryophyta</taxon>
        <taxon>Tracheophyta</taxon>
        <taxon>Spermatophyta</taxon>
        <taxon>Magnoliopsida</taxon>
        <taxon>eudicotyledons</taxon>
        <taxon>Gunneridae</taxon>
        <taxon>Pentapetalae</taxon>
        <taxon>rosids</taxon>
        <taxon>malvids</taxon>
        <taxon>Brassicales</taxon>
        <taxon>Brassicaceae</taxon>
        <taxon>Brassiceae</taxon>
        <taxon>Raphanus</taxon>
    </lineage>
</organism>
<dbReference type="Gene3D" id="2.60.120.620">
    <property type="entry name" value="q2cbj1_9rhob like domain"/>
    <property type="match status" value="1"/>
</dbReference>
<dbReference type="InterPro" id="IPR044862">
    <property type="entry name" value="Pro_4_hyd_alph_FE2OG_OXY"/>
</dbReference>
<name>A0A9W3BRA8_RAPSA</name>
<evidence type="ECO:0000256" key="8">
    <source>
        <dbReference type="ARBA" id="ARBA00049169"/>
    </source>
</evidence>
<dbReference type="KEGG" id="rsz:130494936"/>
<gene>
    <name evidence="11" type="primary">LOC130494936</name>
</gene>
<accession>A0A9W3BRA8</accession>
<dbReference type="InterPro" id="IPR005123">
    <property type="entry name" value="Oxoglu/Fe-dep_dioxygenase_dom"/>
</dbReference>
<evidence type="ECO:0000259" key="9">
    <source>
        <dbReference type="PROSITE" id="PS51471"/>
    </source>
</evidence>